<protein>
    <submittedName>
        <fullName evidence="2">Putative secreted peptide</fullName>
    </submittedName>
</protein>
<sequence length="74" mass="8219">MPPGARCGLVLSLVLRLCLGMNRGPVSIKAVNDKVIVLELDDRTNITHTHTYLFTQKQQTKPKCQGQEVIMVSL</sequence>
<accession>A0A2M3ZP04</accession>
<evidence type="ECO:0000313" key="2">
    <source>
        <dbReference type="EMBL" id="MBW30271.1"/>
    </source>
</evidence>
<keyword evidence="1" id="KW-0732">Signal</keyword>
<feature type="chain" id="PRO_5014610668" evidence="1">
    <location>
        <begin position="21"/>
        <end position="74"/>
    </location>
</feature>
<feature type="signal peptide" evidence="1">
    <location>
        <begin position="1"/>
        <end position="20"/>
    </location>
</feature>
<proteinExistence type="predicted"/>
<name>A0A2M3ZP04_9DIPT</name>
<dbReference type="EMBL" id="GGFM01009520">
    <property type="protein sequence ID" value="MBW30271.1"/>
    <property type="molecule type" value="Transcribed_RNA"/>
</dbReference>
<reference evidence="2" key="1">
    <citation type="submission" date="2018-01" db="EMBL/GenBank/DDBJ databases">
        <title>An insight into the sialome of Amazonian anophelines.</title>
        <authorList>
            <person name="Ribeiro J.M."/>
            <person name="Scarpassa V."/>
            <person name="Calvo E."/>
        </authorList>
    </citation>
    <scope>NUCLEOTIDE SEQUENCE</scope>
    <source>
        <tissue evidence="2">Salivary glands</tissue>
    </source>
</reference>
<organism evidence="2">
    <name type="scientific">Anopheles braziliensis</name>
    <dbReference type="NCBI Taxonomy" id="58242"/>
    <lineage>
        <taxon>Eukaryota</taxon>
        <taxon>Metazoa</taxon>
        <taxon>Ecdysozoa</taxon>
        <taxon>Arthropoda</taxon>
        <taxon>Hexapoda</taxon>
        <taxon>Insecta</taxon>
        <taxon>Pterygota</taxon>
        <taxon>Neoptera</taxon>
        <taxon>Endopterygota</taxon>
        <taxon>Diptera</taxon>
        <taxon>Nematocera</taxon>
        <taxon>Culicoidea</taxon>
        <taxon>Culicidae</taxon>
        <taxon>Anophelinae</taxon>
        <taxon>Anopheles</taxon>
    </lineage>
</organism>
<evidence type="ECO:0000256" key="1">
    <source>
        <dbReference type="SAM" id="SignalP"/>
    </source>
</evidence>
<dbReference type="AlphaFoldDB" id="A0A2M3ZP04"/>